<evidence type="ECO:0000256" key="5">
    <source>
        <dbReference type="ARBA" id="ARBA00023136"/>
    </source>
</evidence>
<keyword evidence="3 10" id="KW-0732">Signal</keyword>
<evidence type="ECO:0000256" key="10">
    <source>
        <dbReference type="SAM" id="SignalP"/>
    </source>
</evidence>
<dbReference type="PANTHER" id="PTHR23213:SF347">
    <property type="entry name" value="FORMIN-LIKE PROTEIN 14"/>
    <property type="match status" value="1"/>
</dbReference>
<dbReference type="Pfam" id="PF02181">
    <property type="entry name" value="FH2"/>
    <property type="match status" value="1"/>
</dbReference>
<evidence type="ECO:0000256" key="3">
    <source>
        <dbReference type="ARBA" id="ARBA00022729"/>
    </source>
</evidence>
<evidence type="ECO:0000256" key="4">
    <source>
        <dbReference type="ARBA" id="ARBA00022989"/>
    </source>
</evidence>
<feature type="compositionally biased region" description="Pro residues" evidence="8">
    <location>
        <begin position="35"/>
        <end position="49"/>
    </location>
</feature>
<dbReference type="OrthoDB" id="1104827at2759"/>
<sequence length="821" mass="86614">MPPPPPPPRACVLFSLLLLVLSAVAICSTAQTTAPLPPATPPPPPAAPRPPRRHRHVAPPGAPLTPPPSSFPPPPPPPPRHKHTPVTPTPVAVPPAVAQAPPPTPTPAPSVAATSPTPKYPSSSAKPSTDPYPFTNNPFFPAVPAPPPPAAEAQPSSSSSGDGGLPTFPANISNLVAPTPRASGSRRFPVLQALLLSLLSLCLLLLSALLSIHLVRRLRHSGRPGAAASSAAAAHRSNAGDDDDGDEEGRRLKPPPMPTSSSNPSTEFLYLGTLATPPPSHQAPGTSSSLRPGSPELRPLPPLPRVGPPSGEFASRSSASDPSTVPPAAAADASSSSLSPSSPSASSPTLGSSPVHLRPPSIPQPRGRAPNPSPPKRRPSPPKGAAEPMAAHAWNPFVPVPPRAAVASSDDGDSDDKDVRKSRPLHSDKLKPGSLPMKDEVIQLYLNKTTAVAAPREVCLLGAPRCHGIGMVVGALGVSKEQLRDALMEGNAHGLGVETLRMLTQMVLSSEEELKLKYFKDDSLTRLCPVEAFVKAMLDVPFAFKRVDAMLYIASFYLEINQLRLSYATLEGACQEMRSSSLFHKVVEAVMNFGNFMSINAGSPSSHGLEPNTVLKIVDVKGADGKAALVQFVVQEILKPEGYNVMQHGSATSKMNTSTVQCDTESRKHGLEVVSKLAAELSNTKKAASIDIVMLSRSVSDLGMGLGKVHDVLRLNSMVTSAESARRFHNNMSTFLRQAEEEILKLQSQESICLSSVKEMAEYFHGESATDEAHMFRTFAGVREFLAMLDRICKEAGEISGNSWVSATTASWTAAPMGMTP</sequence>
<dbReference type="GO" id="GO:0051015">
    <property type="term" value="F:actin filament binding"/>
    <property type="evidence" value="ECO:0007669"/>
    <property type="project" value="InterPro"/>
</dbReference>
<accession>A0A8T0UUW5</accession>
<evidence type="ECO:0000256" key="2">
    <source>
        <dbReference type="ARBA" id="ARBA00022692"/>
    </source>
</evidence>
<evidence type="ECO:0000256" key="7">
    <source>
        <dbReference type="RuleBase" id="RU361260"/>
    </source>
</evidence>
<feature type="compositionally biased region" description="Pro residues" evidence="8">
    <location>
        <begin position="141"/>
        <end position="150"/>
    </location>
</feature>
<dbReference type="SUPFAM" id="SSF101447">
    <property type="entry name" value="Formin homology 2 domain (FH2 domain)"/>
    <property type="match status" value="1"/>
</dbReference>
<dbReference type="PANTHER" id="PTHR23213">
    <property type="entry name" value="FORMIN-RELATED"/>
    <property type="match status" value="1"/>
</dbReference>
<dbReference type="PROSITE" id="PS51444">
    <property type="entry name" value="FH2"/>
    <property type="match status" value="1"/>
</dbReference>
<feature type="compositionally biased region" description="Basic and acidic residues" evidence="8">
    <location>
        <begin position="417"/>
        <end position="434"/>
    </location>
</feature>
<dbReference type="GO" id="GO:0016020">
    <property type="term" value="C:membrane"/>
    <property type="evidence" value="ECO:0007669"/>
    <property type="project" value="UniProtKB-SubCell"/>
</dbReference>
<dbReference type="InterPro" id="IPR042201">
    <property type="entry name" value="FH2_Formin_sf"/>
</dbReference>
<feature type="compositionally biased region" description="Low complexity" evidence="8">
    <location>
        <begin position="317"/>
        <end position="355"/>
    </location>
</feature>
<evidence type="ECO:0000256" key="6">
    <source>
        <dbReference type="ARBA" id="ARBA00025793"/>
    </source>
</evidence>
<comment type="similarity">
    <text evidence="6">Belongs to the formin-like family. Class-I subfamily.</text>
</comment>
<dbReference type="EMBL" id="CM029041">
    <property type="protein sequence ID" value="KAG2623949.1"/>
    <property type="molecule type" value="Genomic_DNA"/>
</dbReference>
<gene>
    <name evidence="12" type="ORF">PVAP13_3KG092800</name>
</gene>
<dbReference type="InterPro" id="IPR015425">
    <property type="entry name" value="FH2_Formin"/>
</dbReference>
<feature type="region of interest" description="Disordered" evidence="8">
    <location>
        <begin position="226"/>
        <end position="388"/>
    </location>
</feature>
<protein>
    <recommendedName>
        <fullName evidence="7">Formin-like protein</fullName>
    </recommendedName>
</protein>
<feature type="signal peptide" evidence="10">
    <location>
        <begin position="1"/>
        <end position="25"/>
    </location>
</feature>
<feature type="domain" description="FH2" evidence="11">
    <location>
        <begin position="379"/>
        <end position="815"/>
    </location>
</feature>
<dbReference type="Gene3D" id="1.20.58.2220">
    <property type="entry name" value="Formin, FH2 domain"/>
    <property type="match status" value="1"/>
</dbReference>
<evidence type="ECO:0000313" key="13">
    <source>
        <dbReference type="Proteomes" id="UP000823388"/>
    </source>
</evidence>
<feature type="compositionally biased region" description="Pro residues" evidence="8">
    <location>
        <begin position="60"/>
        <end position="78"/>
    </location>
</feature>
<evidence type="ECO:0000259" key="11">
    <source>
        <dbReference type="PROSITE" id="PS51444"/>
    </source>
</evidence>
<proteinExistence type="inferred from homology"/>
<evidence type="ECO:0000256" key="8">
    <source>
        <dbReference type="SAM" id="MobiDB-lite"/>
    </source>
</evidence>
<keyword evidence="5 9" id="KW-0472">Membrane</keyword>
<comment type="subcellular location">
    <subcellularLocation>
        <location evidence="1">Membrane</location>
        <topology evidence="1">Single-pass membrane protein</topology>
    </subcellularLocation>
</comment>
<evidence type="ECO:0000256" key="9">
    <source>
        <dbReference type="SAM" id="Phobius"/>
    </source>
</evidence>
<feature type="compositionally biased region" description="Pro residues" evidence="8">
    <location>
        <begin position="298"/>
        <end position="307"/>
    </location>
</feature>
<dbReference type="GO" id="GO:0045010">
    <property type="term" value="P:actin nucleation"/>
    <property type="evidence" value="ECO:0007669"/>
    <property type="project" value="InterPro"/>
</dbReference>
<feature type="compositionally biased region" description="Low complexity" evidence="8">
    <location>
        <begin position="151"/>
        <end position="160"/>
    </location>
</feature>
<dbReference type="Proteomes" id="UP000823388">
    <property type="component" value="Chromosome 3K"/>
</dbReference>
<evidence type="ECO:0000256" key="1">
    <source>
        <dbReference type="ARBA" id="ARBA00004167"/>
    </source>
</evidence>
<dbReference type="SMART" id="SM00498">
    <property type="entry name" value="FH2"/>
    <property type="match status" value="1"/>
</dbReference>
<keyword evidence="2 9" id="KW-0812">Transmembrane</keyword>
<comment type="caution">
    <text evidence="12">The sequence shown here is derived from an EMBL/GenBank/DDBJ whole genome shotgun (WGS) entry which is preliminary data.</text>
</comment>
<feature type="region of interest" description="Disordered" evidence="8">
    <location>
        <begin position="400"/>
        <end position="434"/>
    </location>
</feature>
<name>A0A8T0UUW5_PANVG</name>
<dbReference type="AlphaFoldDB" id="A0A8T0UUW5"/>
<keyword evidence="13" id="KW-1185">Reference proteome</keyword>
<reference evidence="12" key="1">
    <citation type="submission" date="2020-05" db="EMBL/GenBank/DDBJ databases">
        <title>WGS assembly of Panicum virgatum.</title>
        <authorList>
            <person name="Lovell J.T."/>
            <person name="Jenkins J."/>
            <person name="Shu S."/>
            <person name="Juenger T.E."/>
            <person name="Schmutz J."/>
        </authorList>
    </citation>
    <scope>NUCLEOTIDE SEQUENCE</scope>
    <source>
        <strain evidence="12">AP13</strain>
    </source>
</reference>
<organism evidence="12 13">
    <name type="scientific">Panicum virgatum</name>
    <name type="common">Blackwell switchgrass</name>
    <dbReference type="NCBI Taxonomy" id="38727"/>
    <lineage>
        <taxon>Eukaryota</taxon>
        <taxon>Viridiplantae</taxon>
        <taxon>Streptophyta</taxon>
        <taxon>Embryophyta</taxon>
        <taxon>Tracheophyta</taxon>
        <taxon>Spermatophyta</taxon>
        <taxon>Magnoliopsida</taxon>
        <taxon>Liliopsida</taxon>
        <taxon>Poales</taxon>
        <taxon>Poaceae</taxon>
        <taxon>PACMAD clade</taxon>
        <taxon>Panicoideae</taxon>
        <taxon>Panicodae</taxon>
        <taxon>Paniceae</taxon>
        <taxon>Panicinae</taxon>
        <taxon>Panicum</taxon>
        <taxon>Panicum sect. Hiantes</taxon>
    </lineage>
</organism>
<feature type="region of interest" description="Disordered" evidence="8">
    <location>
        <begin position="32"/>
        <end position="166"/>
    </location>
</feature>
<dbReference type="InterPro" id="IPR027643">
    <property type="entry name" value="Formin-like_plant"/>
</dbReference>
<feature type="chain" id="PRO_5035715559" description="Formin-like protein" evidence="10">
    <location>
        <begin position="26"/>
        <end position="821"/>
    </location>
</feature>
<feature type="compositionally biased region" description="Low complexity" evidence="8">
    <location>
        <begin position="287"/>
        <end position="297"/>
    </location>
</feature>
<evidence type="ECO:0000313" key="12">
    <source>
        <dbReference type="EMBL" id="KAG2623949.1"/>
    </source>
</evidence>
<feature type="transmembrane region" description="Helical" evidence="9">
    <location>
        <begin position="190"/>
        <end position="215"/>
    </location>
</feature>
<keyword evidence="4 9" id="KW-1133">Transmembrane helix</keyword>